<dbReference type="InterPro" id="IPR011527">
    <property type="entry name" value="ABC1_TM_dom"/>
</dbReference>
<keyword evidence="2" id="KW-0813">Transport</keyword>
<keyword evidence="6 12" id="KW-0067">ATP-binding</keyword>
<dbReference type="PROSITE" id="PS00211">
    <property type="entry name" value="ABC_TRANSPORTER_1"/>
    <property type="match status" value="1"/>
</dbReference>
<evidence type="ECO:0000256" key="8">
    <source>
        <dbReference type="ARBA" id="ARBA00023136"/>
    </source>
</evidence>
<evidence type="ECO:0000256" key="6">
    <source>
        <dbReference type="ARBA" id="ARBA00022840"/>
    </source>
</evidence>
<feature type="transmembrane region" description="Helical" evidence="9">
    <location>
        <begin position="234"/>
        <end position="262"/>
    </location>
</feature>
<evidence type="ECO:0000256" key="5">
    <source>
        <dbReference type="ARBA" id="ARBA00022741"/>
    </source>
</evidence>
<evidence type="ECO:0000256" key="4">
    <source>
        <dbReference type="ARBA" id="ARBA00022692"/>
    </source>
</evidence>
<dbReference type="PANTHER" id="PTHR43394">
    <property type="entry name" value="ATP-DEPENDENT PERMEASE MDL1, MITOCHONDRIAL"/>
    <property type="match status" value="1"/>
</dbReference>
<evidence type="ECO:0000256" key="2">
    <source>
        <dbReference type="ARBA" id="ARBA00022448"/>
    </source>
</evidence>
<evidence type="ECO:0000256" key="7">
    <source>
        <dbReference type="ARBA" id="ARBA00022989"/>
    </source>
</evidence>
<dbReference type="GO" id="GO:0016887">
    <property type="term" value="F:ATP hydrolysis activity"/>
    <property type="evidence" value="ECO:0007669"/>
    <property type="project" value="InterPro"/>
</dbReference>
<dbReference type="RefSeq" id="WP_194536054.1">
    <property type="nucleotide sequence ID" value="NZ_JACEFB010000001.1"/>
</dbReference>
<dbReference type="EMBL" id="JACEFB010000001">
    <property type="protein sequence ID" value="MBA2224614.1"/>
    <property type="molecule type" value="Genomic_DNA"/>
</dbReference>
<keyword evidence="3" id="KW-1003">Cell membrane</keyword>
<gene>
    <name evidence="12" type="ORF">H0921_00380</name>
</gene>
<feature type="transmembrane region" description="Helical" evidence="9">
    <location>
        <begin position="321"/>
        <end position="348"/>
    </location>
</feature>
<dbReference type="InterPro" id="IPR003593">
    <property type="entry name" value="AAA+_ATPase"/>
</dbReference>
<dbReference type="Gene3D" id="3.40.50.300">
    <property type="entry name" value="P-loop containing nucleotide triphosphate hydrolases"/>
    <property type="match status" value="1"/>
</dbReference>
<evidence type="ECO:0000256" key="3">
    <source>
        <dbReference type="ARBA" id="ARBA00022475"/>
    </source>
</evidence>
<keyword evidence="8 9" id="KW-0472">Membrane</keyword>
<dbReference type="GO" id="GO:0005886">
    <property type="term" value="C:plasma membrane"/>
    <property type="evidence" value="ECO:0007669"/>
    <property type="project" value="UniProtKB-SubCell"/>
</dbReference>
<name>A0A7V8VAR6_9BACT</name>
<dbReference type="GO" id="GO:0015421">
    <property type="term" value="F:ABC-type oligopeptide transporter activity"/>
    <property type="evidence" value="ECO:0007669"/>
    <property type="project" value="TreeGrafter"/>
</dbReference>
<dbReference type="InterPro" id="IPR003439">
    <property type="entry name" value="ABC_transporter-like_ATP-bd"/>
</dbReference>
<evidence type="ECO:0000256" key="9">
    <source>
        <dbReference type="SAM" id="Phobius"/>
    </source>
</evidence>
<keyword evidence="5" id="KW-0547">Nucleotide-binding</keyword>
<sequence>MRHFLRVVRCAWPYRYAFAASVMCALLVAVLWSASLSAIYPVLKILSSDKNLQQWVNEEIDRLQNELEKPERRLLLERLRDDIRRLEEINPPNRETLERKATQQIAKLEGELNYYAIWIYRYQLLKAKVIRHLPEDRFATFVWIMTAVIIGVALKGIFEFLHESLVGYVTNRVLFDLRNGMFRQALRQDVRQLASQGTSDLMARFTNDTEQVGSGLKVLLGKLIGEPLKALGCLIVAAMISWQLTLVFVIVVPATIVVLLRVSRLIRRAARKVLERMSAMYQRVRETFDAIRVVKAFTREAHERRRFHSVNRAFLQKSMRLLAIDAAAGPFVEVLTVFAIGLALASGTYLVVTGKTHIWGMRMTSEPLGFPALLQLYALLVATADPIRRLSSVYAKLQAGEAAAARIFELYDRAPKVTPNPGGIRLTALRKGIEFRNVCFSYTTPENPALCNVNLTVRAGEVIAVVGANGSGKTTLLGLLPRFYDPDSGAVLIDGICLRTVHLRSLRRLIGLVTQDTLLFDDTVYANIAYGRRGATRDEVIAAAQKARAHEFIMKKPQGYETRMGDAGANFSGGEKQKIALARAILRDPAILILDEFSSAIDPNSEADIHAALREFVVGRTVFLITHKLHTLEIADRIVVMDAGCIVDVGTHAELIARCPLYQRLCDPGSSRIAA</sequence>
<evidence type="ECO:0000259" key="11">
    <source>
        <dbReference type="PROSITE" id="PS50929"/>
    </source>
</evidence>
<dbReference type="Pfam" id="PF00005">
    <property type="entry name" value="ABC_tran"/>
    <property type="match status" value="1"/>
</dbReference>
<dbReference type="PROSITE" id="PS50893">
    <property type="entry name" value="ABC_TRANSPORTER_2"/>
    <property type="match status" value="1"/>
</dbReference>
<dbReference type="SUPFAM" id="SSF90123">
    <property type="entry name" value="ABC transporter transmembrane region"/>
    <property type="match status" value="1"/>
</dbReference>
<comment type="subcellular location">
    <subcellularLocation>
        <location evidence="1">Cell membrane</location>
        <topology evidence="1">Multi-pass membrane protein</topology>
    </subcellularLocation>
</comment>
<evidence type="ECO:0000259" key="10">
    <source>
        <dbReference type="PROSITE" id="PS50893"/>
    </source>
</evidence>
<feature type="domain" description="ABC transporter" evidence="10">
    <location>
        <begin position="433"/>
        <end position="668"/>
    </location>
</feature>
<dbReference type="InterPro" id="IPR017871">
    <property type="entry name" value="ABC_transporter-like_CS"/>
</dbReference>
<feature type="domain" description="ABC transmembrane type-1" evidence="11">
    <location>
        <begin position="141"/>
        <end position="399"/>
    </location>
</feature>
<proteinExistence type="predicted"/>
<organism evidence="12 13">
    <name type="scientific">Thermogemmata fonticola</name>
    <dbReference type="NCBI Taxonomy" id="2755323"/>
    <lineage>
        <taxon>Bacteria</taxon>
        <taxon>Pseudomonadati</taxon>
        <taxon>Planctomycetota</taxon>
        <taxon>Planctomycetia</taxon>
        <taxon>Gemmatales</taxon>
        <taxon>Gemmataceae</taxon>
        <taxon>Thermogemmata</taxon>
    </lineage>
</organism>
<dbReference type="InterPro" id="IPR039421">
    <property type="entry name" value="Type_1_exporter"/>
</dbReference>
<dbReference type="CDD" id="cd18552">
    <property type="entry name" value="ABC_6TM_MsbA_like"/>
    <property type="match status" value="1"/>
</dbReference>
<dbReference type="InterPro" id="IPR036640">
    <property type="entry name" value="ABC1_TM_sf"/>
</dbReference>
<dbReference type="Proteomes" id="UP000542342">
    <property type="component" value="Unassembled WGS sequence"/>
</dbReference>
<feature type="transmembrane region" description="Helical" evidence="9">
    <location>
        <begin position="16"/>
        <end position="43"/>
    </location>
</feature>
<keyword evidence="7 9" id="KW-1133">Transmembrane helix</keyword>
<dbReference type="SMART" id="SM00382">
    <property type="entry name" value="AAA"/>
    <property type="match status" value="1"/>
</dbReference>
<dbReference type="PANTHER" id="PTHR43394:SF1">
    <property type="entry name" value="ATP-BINDING CASSETTE SUB-FAMILY B MEMBER 10, MITOCHONDRIAL"/>
    <property type="match status" value="1"/>
</dbReference>
<accession>A0A7V8VAR6</accession>
<evidence type="ECO:0000256" key="1">
    <source>
        <dbReference type="ARBA" id="ARBA00004651"/>
    </source>
</evidence>
<comment type="caution">
    <text evidence="12">The sequence shown here is derived from an EMBL/GenBank/DDBJ whole genome shotgun (WGS) entry which is preliminary data.</text>
</comment>
<keyword evidence="13" id="KW-1185">Reference proteome</keyword>
<dbReference type="AlphaFoldDB" id="A0A7V8VAR6"/>
<evidence type="ECO:0000313" key="13">
    <source>
        <dbReference type="Proteomes" id="UP000542342"/>
    </source>
</evidence>
<dbReference type="FunFam" id="3.40.50.300:FF:000221">
    <property type="entry name" value="Multidrug ABC transporter ATP-binding protein"/>
    <property type="match status" value="1"/>
</dbReference>
<dbReference type="PROSITE" id="PS50929">
    <property type="entry name" value="ABC_TM1F"/>
    <property type="match status" value="1"/>
</dbReference>
<reference evidence="12 13" key="1">
    <citation type="submission" date="2020-07" db="EMBL/GenBank/DDBJ databases">
        <title>Thermogemmata thermophila gen. nov., sp. nov., a novel moderate thermophilic planctomycete from a Kamchatka hot spring.</title>
        <authorList>
            <person name="Elcheninov A.G."/>
            <person name="Podosokorskaya O.A."/>
            <person name="Kovaleva O.L."/>
            <person name="Novikov A."/>
            <person name="Bonch-Osmolovskaya E.A."/>
            <person name="Toshchakov S.V."/>
            <person name="Kublanov I.V."/>
        </authorList>
    </citation>
    <scope>NUCLEOTIDE SEQUENCE [LARGE SCALE GENOMIC DNA]</scope>
    <source>
        <strain evidence="12 13">2918</strain>
    </source>
</reference>
<evidence type="ECO:0000313" key="12">
    <source>
        <dbReference type="EMBL" id="MBA2224614.1"/>
    </source>
</evidence>
<dbReference type="Pfam" id="PF00664">
    <property type="entry name" value="ABC_membrane"/>
    <property type="match status" value="1"/>
</dbReference>
<protein>
    <submittedName>
        <fullName evidence="12">ABC transporter ATP-binding protein</fullName>
    </submittedName>
</protein>
<keyword evidence="4 9" id="KW-0812">Transmembrane</keyword>
<dbReference type="SUPFAM" id="SSF52540">
    <property type="entry name" value="P-loop containing nucleoside triphosphate hydrolases"/>
    <property type="match status" value="1"/>
</dbReference>
<dbReference type="InterPro" id="IPR027417">
    <property type="entry name" value="P-loop_NTPase"/>
</dbReference>
<dbReference type="GO" id="GO:0005524">
    <property type="term" value="F:ATP binding"/>
    <property type="evidence" value="ECO:0007669"/>
    <property type="project" value="UniProtKB-KW"/>
</dbReference>
<dbReference type="Gene3D" id="1.20.1560.10">
    <property type="entry name" value="ABC transporter type 1, transmembrane domain"/>
    <property type="match status" value="1"/>
</dbReference>